<name>A0A409YI77_9AGAR</name>
<feature type="compositionally biased region" description="Polar residues" evidence="2">
    <location>
        <begin position="639"/>
        <end position="650"/>
    </location>
</feature>
<feature type="compositionally biased region" description="Polar residues" evidence="2">
    <location>
        <begin position="918"/>
        <end position="927"/>
    </location>
</feature>
<organism evidence="3 4">
    <name type="scientific">Gymnopilus dilepis</name>
    <dbReference type="NCBI Taxonomy" id="231916"/>
    <lineage>
        <taxon>Eukaryota</taxon>
        <taxon>Fungi</taxon>
        <taxon>Dikarya</taxon>
        <taxon>Basidiomycota</taxon>
        <taxon>Agaricomycotina</taxon>
        <taxon>Agaricomycetes</taxon>
        <taxon>Agaricomycetidae</taxon>
        <taxon>Agaricales</taxon>
        <taxon>Agaricineae</taxon>
        <taxon>Hymenogastraceae</taxon>
        <taxon>Gymnopilus</taxon>
    </lineage>
</organism>
<protein>
    <submittedName>
        <fullName evidence="3">Uncharacterized protein</fullName>
    </submittedName>
</protein>
<keyword evidence="1" id="KW-0175">Coiled coil</keyword>
<gene>
    <name evidence="3" type="ORF">CVT26_009444</name>
</gene>
<feature type="coiled-coil region" evidence="1">
    <location>
        <begin position="771"/>
        <end position="857"/>
    </location>
</feature>
<feature type="region of interest" description="Disordered" evidence="2">
    <location>
        <begin position="617"/>
        <end position="665"/>
    </location>
</feature>
<evidence type="ECO:0000256" key="1">
    <source>
        <dbReference type="SAM" id="Coils"/>
    </source>
</evidence>
<keyword evidence="4" id="KW-1185">Reference proteome</keyword>
<proteinExistence type="predicted"/>
<sequence>MADIRNARRSLEAAKRNQETIGTRLTELENYILAIERENLDLKRNNEAIPGIYKEIASLKQENVNLRGDISARDIQIKDLQAQLAEKDEKVKHFKGVLQTYILEASNHEQSDPSIGSSEMFEGEIVTKEHLSSSSSRPEAKNTVGQSARKSIGELALEGILRVEGLRTKINPTVASNGSSETPHLSEHGTASPVEQSNMADSINAKKALEITKKNQESIGKGLLDLESYILALERENFDLKRNNAVIPGLYNEIATLKREKAGHHDTLVAVASGIENIRVVLETMLKAINGRLEYILSAIEQASISAILGRKSSTEVKDRGEVSSGRSEEDEGKDPATRCLKGLAAKQPQFFARNTFAAQEKMVIHSDMMTLSSGSRKRPRAGHSEEHSSLGDRAASSSSFAGLKRDAIPHPGRSPRHRKADSGSLGYSNEDHQGKLREKPTLVPSLSRRRSISHVLDDSDADQERLDLLQTNRLQQTICMADPQLPDVLLEGLRKRQEDTYNEAIKLNDYIRTLQREISDLRRMNVDREHEIADLKCKTSALEDDNALLRENLEQKEVDVKDLKALLAEYVLDAKRQTKVKCRAESPVEEKVFPKQRCSLSPELGGPVGVIEISSDSEEDISSAQSGGTPCPDESAEDPNSQTLPPRSSEQGHHADPSTGTTFAGITSPAIFLQAGHSSRERRQSSTFPANLKHLADHVNGKPGPPVVCSKSKRVSFADEIEDDADDEENDLFFFSFFQIIQDQAMNDSRLPKQVLECLKRRQDDSYSDVAKLNDYILQLRGEVLELKQENTIIPALRTENTDLQKLVVELKRTISALEDEAADIGARLEKKETAVRDLKAVLAQYVMEANRQEEAKLPEEDPLEMKRGLNVKWRLASPHVVAKSGSSYAPEPADPGTVSGSRSSSGRDRDVERPSNPASRESSAATGLMQPSAPLAGSRQSLGKHTAAPKSTGIIVDPDIIVIDSDEEEEANSEEERHPNVPSDEVKSEYASALDGRYWNRPSAGRPRSSVRLLRKRQDEPADNGTKAKRLRPDGEETGHTSGKSRPWPVNDPPCTQCASKSAICYQQLGSGRGRCYACSISKRKCDYTKD</sequence>
<feature type="region of interest" description="Disordered" evidence="2">
    <location>
        <begin position="127"/>
        <end position="148"/>
    </location>
</feature>
<reference evidence="3 4" key="1">
    <citation type="journal article" date="2018" name="Evol. Lett.">
        <title>Horizontal gene cluster transfer increased hallucinogenic mushroom diversity.</title>
        <authorList>
            <person name="Reynolds H.T."/>
            <person name="Vijayakumar V."/>
            <person name="Gluck-Thaler E."/>
            <person name="Korotkin H.B."/>
            <person name="Matheny P.B."/>
            <person name="Slot J.C."/>
        </authorList>
    </citation>
    <scope>NUCLEOTIDE SEQUENCE [LARGE SCALE GENOMIC DNA]</scope>
    <source>
        <strain evidence="3 4">SRW20</strain>
    </source>
</reference>
<feature type="compositionally biased region" description="Basic and acidic residues" evidence="2">
    <location>
        <begin position="976"/>
        <end position="990"/>
    </location>
</feature>
<comment type="caution">
    <text evidence="3">The sequence shown here is derived from an EMBL/GenBank/DDBJ whole genome shotgun (WGS) entry which is preliminary data.</text>
</comment>
<feature type="coiled-coil region" evidence="1">
    <location>
        <begin position="512"/>
        <end position="574"/>
    </location>
</feature>
<dbReference type="EMBL" id="NHYE01000825">
    <property type="protein sequence ID" value="PPR02733.1"/>
    <property type="molecule type" value="Genomic_DNA"/>
</dbReference>
<evidence type="ECO:0000313" key="3">
    <source>
        <dbReference type="EMBL" id="PPR02733.1"/>
    </source>
</evidence>
<feature type="compositionally biased region" description="Polar residues" evidence="2">
    <location>
        <begin position="172"/>
        <end position="183"/>
    </location>
</feature>
<feature type="compositionally biased region" description="Polar residues" evidence="2">
    <location>
        <begin position="132"/>
        <end position="148"/>
    </location>
</feature>
<feature type="region of interest" description="Disordered" evidence="2">
    <location>
        <begin position="884"/>
        <end position="1055"/>
    </location>
</feature>
<evidence type="ECO:0000256" key="2">
    <source>
        <dbReference type="SAM" id="MobiDB-lite"/>
    </source>
</evidence>
<feature type="region of interest" description="Disordered" evidence="2">
    <location>
        <begin position="172"/>
        <end position="198"/>
    </location>
</feature>
<evidence type="ECO:0000313" key="4">
    <source>
        <dbReference type="Proteomes" id="UP000284706"/>
    </source>
</evidence>
<feature type="compositionally biased region" description="Acidic residues" evidence="2">
    <location>
        <begin position="966"/>
        <end position="975"/>
    </location>
</feature>
<feature type="compositionally biased region" description="Low complexity" evidence="2">
    <location>
        <begin position="956"/>
        <end position="965"/>
    </location>
</feature>
<feature type="region of interest" description="Disordered" evidence="2">
    <location>
        <begin position="316"/>
        <end position="336"/>
    </location>
</feature>
<feature type="compositionally biased region" description="Basic and acidic residues" evidence="2">
    <location>
        <begin position="430"/>
        <end position="441"/>
    </location>
</feature>
<dbReference type="AlphaFoldDB" id="A0A409YI77"/>
<dbReference type="Proteomes" id="UP000284706">
    <property type="component" value="Unassembled WGS sequence"/>
</dbReference>
<dbReference type="InParanoid" id="A0A409YI77"/>
<feature type="region of interest" description="Disordered" evidence="2">
    <location>
        <begin position="371"/>
        <end position="443"/>
    </location>
</feature>
<dbReference type="OrthoDB" id="10683607at2759"/>
<accession>A0A409YI77</accession>